<dbReference type="EMBL" id="AJYB01000088">
    <property type="protein sequence ID" value="EIM05163.1"/>
    <property type="molecule type" value="Genomic_DNA"/>
</dbReference>
<sequence length="165" mass="19148">MISLMVAHDPNRVIGIDNELPWHIPADLAYFKEQTIGKGIIMGRNTFESIGRPLPKRRNIVVTRNDDYQAENVDVVHNLQDAIKLAKEFHEEVMIIGGEQIFSSVLDDADRLYITLVHQAFEGDTYFPEYGREWKLVSESEQQISNEVPFSYLVYERRKKKKDHA</sequence>
<dbReference type="InterPro" id="IPR001796">
    <property type="entry name" value="DHFR_dom"/>
</dbReference>
<dbReference type="EMBL" id="CP016534">
    <property type="protein sequence ID" value="ANU10769.1"/>
    <property type="molecule type" value="Genomic_DNA"/>
</dbReference>
<dbReference type="AlphaFoldDB" id="A0A1C7DGS9"/>
<dbReference type="PANTHER" id="PTHR48069">
    <property type="entry name" value="DIHYDROFOLATE REDUCTASE"/>
    <property type="match status" value="1"/>
</dbReference>
<proteinExistence type="inferred from homology"/>
<evidence type="ECO:0000313" key="13">
    <source>
        <dbReference type="Proteomes" id="UP000004725"/>
    </source>
</evidence>
<dbReference type="GO" id="GO:0046655">
    <property type="term" value="P:folic acid metabolic process"/>
    <property type="evidence" value="ECO:0007669"/>
    <property type="project" value="TreeGrafter"/>
</dbReference>
<gene>
    <name evidence="12" type="ORF">A1A1_17830</name>
    <name evidence="11" type="ORF">BBH88_10850</name>
</gene>
<dbReference type="InterPro" id="IPR017925">
    <property type="entry name" value="DHFR_CS"/>
</dbReference>
<reference evidence="14" key="2">
    <citation type="submission" date="2016-07" db="EMBL/GenBank/DDBJ databases">
        <authorList>
            <person name="See-Too W.S."/>
        </authorList>
    </citation>
    <scope>NUCLEOTIDE SEQUENCE [LARGE SCALE GENOMIC DNA]</scope>
    <source>
        <strain evidence="14">DSM 14505</strain>
    </source>
</reference>
<comment type="function">
    <text evidence="7 8">Key enzyme in folate metabolism. Catalyzes an essential reaction for de novo glycine and purine synthesis, and for DNA precursor synthesis.</text>
</comment>
<evidence type="ECO:0000256" key="4">
    <source>
        <dbReference type="ARBA" id="ARBA00022563"/>
    </source>
</evidence>
<evidence type="ECO:0000256" key="1">
    <source>
        <dbReference type="ARBA" id="ARBA00004903"/>
    </source>
</evidence>
<dbReference type="KEGG" id="pana:BBH88_10850"/>
<evidence type="ECO:0000256" key="3">
    <source>
        <dbReference type="ARBA" id="ARBA00012856"/>
    </source>
</evidence>
<accession>A0A1C7DGS9</accession>
<keyword evidence="6 8" id="KW-0560">Oxidoreductase</keyword>
<dbReference type="Gene3D" id="3.40.430.10">
    <property type="entry name" value="Dihydrofolate Reductase, subunit A"/>
    <property type="match status" value="1"/>
</dbReference>
<dbReference type="CDD" id="cd00209">
    <property type="entry name" value="DHFR"/>
    <property type="match status" value="1"/>
</dbReference>
<evidence type="ECO:0000259" key="10">
    <source>
        <dbReference type="PROSITE" id="PS51330"/>
    </source>
</evidence>
<evidence type="ECO:0000256" key="6">
    <source>
        <dbReference type="ARBA" id="ARBA00023002"/>
    </source>
</evidence>
<dbReference type="Pfam" id="PF00186">
    <property type="entry name" value="DHFR_1"/>
    <property type="match status" value="1"/>
</dbReference>
<dbReference type="PANTHER" id="PTHR48069:SF3">
    <property type="entry name" value="DIHYDROFOLATE REDUCTASE"/>
    <property type="match status" value="1"/>
</dbReference>
<feature type="domain" description="DHFR" evidence="10">
    <location>
        <begin position="1"/>
        <end position="157"/>
    </location>
</feature>
<dbReference type="OrthoDB" id="9804315at2"/>
<dbReference type="GO" id="GO:0004146">
    <property type="term" value="F:dihydrofolate reductase activity"/>
    <property type="evidence" value="ECO:0007669"/>
    <property type="project" value="UniProtKB-EC"/>
</dbReference>
<reference evidence="12 13" key="1">
    <citation type="journal article" date="2012" name="J. Bacteriol.">
        <title>Genome Sequence of the Antarctic Psychrophile Bacterium Planococcus antarcticus DSM 14505.</title>
        <authorList>
            <person name="Margolles A."/>
            <person name="Gueimonde M."/>
            <person name="Sanchez B."/>
        </authorList>
    </citation>
    <scope>NUCLEOTIDE SEQUENCE [LARGE SCALE GENOMIC DNA]</scope>
    <source>
        <strain evidence="12 13">DSM 14505</strain>
    </source>
</reference>
<evidence type="ECO:0000313" key="12">
    <source>
        <dbReference type="EMBL" id="EIM05163.1"/>
    </source>
</evidence>
<dbReference type="InterPro" id="IPR024072">
    <property type="entry name" value="DHFR-like_dom_sf"/>
</dbReference>
<evidence type="ECO:0000313" key="11">
    <source>
        <dbReference type="EMBL" id="ANU10769.1"/>
    </source>
</evidence>
<comment type="pathway">
    <text evidence="1 8">Cofactor biosynthesis; tetrahydrofolate biosynthesis; 5,6,7,8-tetrahydrofolate from 7,8-dihydrofolate: step 1/1.</text>
</comment>
<evidence type="ECO:0000313" key="14">
    <source>
        <dbReference type="Proteomes" id="UP000092661"/>
    </source>
</evidence>
<evidence type="ECO:0000256" key="2">
    <source>
        <dbReference type="ARBA" id="ARBA00009539"/>
    </source>
</evidence>
<dbReference type="InterPro" id="IPR012259">
    <property type="entry name" value="DHFR"/>
</dbReference>
<comment type="catalytic activity">
    <reaction evidence="8">
        <text>(6S)-5,6,7,8-tetrahydrofolate + NADP(+) = 7,8-dihydrofolate + NADPH + H(+)</text>
        <dbReference type="Rhea" id="RHEA:15009"/>
        <dbReference type="ChEBI" id="CHEBI:15378"/>
        <dbReference type="ChEBI" id="CHEBI:57451"/>
        <dbReference type="ChEBI" id="CHEBI:57453"/>
        <dbReference type="ChEBI" id="CHEBI:57783"/>
        <dbReference type="ChEBI" id="CHEBI:58349"/>
        <dbReference type="EC" id="1.5.1.3"/>
    </reaction>
</comment>
<dbReference type="Proteomes" id="UP000004725">
    <property type="component" value="Unassembled WGS sequence"/>
</dbReference>
<keyword evidence="5 8" id="KW-0521">NADP</keyword>
<dbReference type="FunFam" id="3.40.430.10:FF:000001">
    <property type="entry name" value="Dihydrofolate reductase"/>
    <property type="match status" value="1"/>
</dbReference>
<dbReference type="RefSeq" id="WP_006831505.1">
    <property type="nucleotide sequence ID" value="NZ_AJYB01000088.1"/>
</dbReference>
<dbReference type="PROSITE" id="PS00075">
    <property type="entry name" value="DHFR_1"/>
    <property type="match status" value="1"/>
</dbReference>
<evidence type="ECO:0000256" key="7">
    <source>
        <dbReference type="ARBA" id="ARBA00025067"/>
    </source>
</evidence>
<reference evidence="11" key="3">
    <citation type="submission" date="2016-10" db="EMBL/GenBank/DDBJ databases">
        <authorList>
            <person name="See-Too W.S."/>
        </authorList>
    </citation>
    <scope>NUCLEOTIDE SEQUENCE</scope>
    <source>
        <strain evidence="11">DSM 14505</strain>
    </source>
</reference>
<evidence type="ECO:0000256" key="9">
    <source>
        <dbReference type="RuleBase" id="RU004474"/>
    </source>
</evidence>
<evidence type="ECO:0000256" key="8">
    <source>
        <dbReference type="PIRNR" id="PIRNR000194"/>
    </source>
</evidence>
<dbReference type="GO" id="GO:0006730">
    <property type="term" value="P:one-carbon metabolic process"/>
    <property type="evidence" value="ECO:0007669"/>
    <property type="project" value="UniProtKB-KW"/>
</dbReference>
<evidence type="ECO:0000256" key="5">
    <source>
        <dbReference type="ARBA" id="ARBA00022857"/>
    </source>
</evidence>
<dbReference type="EC" id="1.5.1.3" evidence="3 8"/>
<name>A0A1C7DGS9_9BACL</name>
<comment type="similarity">
    <text evidence="2 8 9">Belongs to the dihydrofolate reductase family.</text>
</comment>
<keyword evidence="14" id="KW-1185">Reference proteome</keyword>
<dbReference type="Proteomes" id="UP000092661">
    <property type="component" value="Chromosome"/>
</dbReference>
<protein>
    <recommendedName>
        <fullName evidence="3 8">Dihydrofolate reductase</fullName>
        <ecNumber evidence="3 8">1.5.1.3</ecNumber>
    </recommendedName>
</protein>
<dbReference type="eggNOG" id="COG0262">
    <property type="taxonomic scope" value="Bacteria"/>
</dbReference>
<dbReference type="GO" id="GO:0046452">
    <property type="term" value="P:dihydrofolate metabolic process"/>
    <property type="evidence" value="ECO:0007669"/>
    <property type="project" value="TreeGrafter"/>
</dbReference>
<dbReference type="GO" id="GO:0046654">
    <property type="term" value="P:tetrahydrofolate biosynthetic process"/>
    <property type="evidence" value="ECO:0007669"/>
    <property type="project" value="UniProtKB-UniPathway"/>
</dbReference>
<organism evidence="12 13">
    <name type="scientific">Planococcus antarcticus DSM 14505</name>
    <dbReference type="NCBI Taxonomy" id="1185653"/>
    <lineage>
        <taxon>Bacteria</taxon>
        <taxon>Bacillati</taxon>
        <taxon>Bacillota</taxon>
        <taxon>Bacilli</taxon>
        <taxon>Bacillales</taxon>
        <taxon>Caryophanaceae</taxon>
        <taxon>Planococcus</taxon>
    </lineage>
</organism>
<dbReference type="GO" id="GO:0070401">
    <property type="term" value="F:NADP+ binding"/>
    <property type="evidence" value="ECO:0007669"/>
    <property type="project" value="UniProtKB-ARBA"/>
</dbReference>
<dbReference type="PIRSF" id="PIRSF000194">
    <property type="entry name" value="DHFR"/>
    <property type="match status" value="1"/>
</dbReference>
<dbReference type="PROSITE" id="PS51330">
    <property type="entry name" value="DHFR_2"/>
    <property type="match status" value="1"/>
</dbReference>
<dbReference type="GO" id="GO:0005829">
    <property type="term" value="C:cytosol"/>
    <property type="evidence" value="ECO:0007669"/>
    <property type="project" value="TreeGrafter"/>
</dbReference>
<keyword evidence="4 8" id="KW-0554">One-carbon metabolism</keyword>
<dbReference type="PRINTS" id="PR00070">
    <property type="entry name" value="DHFR"/>
</dbReference>
<dbReference type="SUPFAM" id="SSF53597">
    <property type="entry name" value="Dihydrofolate reductase-like"/>
    <property type="match status" value="1"/>
</dbReference>